<sequence>DEDVSASRFEDNEELRYSLRSIEKHAPWVRHIFIVTNGQIPSWLNLDNPRVSVITHQDIFQNQSHLPTFSSPAIETHIHRIPGLSQKFIYLNDDVMFGKDVWPDDFYSHSKGQK</sequence>
<comment type="caution">
    <text evidence="4">The sequence shown here is derived from an EMBL/GenBank/DDBJ whole genome shotgun (WGS) entry which is preliminary data.</text>
</comment>
<proteinExistence type="inferred from homology"/>
<keyword evidence="2" id="KW-0808">Transferase</keyword>
<protein>
    <recommendedName>
        <fullName evidence="3">Stealth protein CR2 conserved region 2 domain-containing protein</fullName>
    </recommendedName>
</protein>
<evidence type="ECO:0000256" key="2">
    <source>
        <dbReference type="ARBA" id="ARBA00022679"/>
    </source>
</evidence>
<dbReference type="Pfam" id="PF11380">
    <property type="entry name" value="Stealth_CR2"/>
    <property type="match status" value="1"/>
</dbReference>
<dbReference type="AlphaFoldDB" id="A0ABD0RDQ5"/>
<dbReference type="PANTHER" id="PTHR24045">
    <property type="match status" value="1"/>
</dbReference>
<dbReference type="GO" id="GO:0016740">
    <property type="term" value="F:transferase activity"/>
    <property type="evidence" value="ECO:0007669"/>
    <property type="project" value="UniProtKB-KW"/>
</dbReference>
<reference evidence="4 5" key="1">
    <citation type="submission" date="2024-05" db="EMBL/GenBank/DDBJ databases">
        <title>Genome sequencing and assembly of Indian major carp, Cirrhinus mrigala (Hamilton, 1822).</title>
        <authorList>
            <person name="Mohindra V."/>
            <person name="Chowdhury L.M."/>
            <person name="Lal K."/>
            <person name="Jena J.K."/>
        </authorList>
    </citation>
    <scope>NUCLEOTIDE SEQUENCE [LARGE SCALE GENOMIC DNA]</scope>
    <source>
        <strain evidence="4">CM1030</strain>
        <tissue evidence="4">Blood</tissue>
    </source>
</reference>
<feature type="domain" description="Stealth protein CR2 conserved region 2" evidence="3">
    <location>
        <begin position="8"/>
        <end position="113"/>
    </location>
</feature>
<dbReference type="InterPro" id="IPR047141">
    <property type="entry name" value="Stealth"/>
</dbReference>
<accession>A0ABD0RDQ5</accession>
<organism evidence="4 5">
    <name type="scientific">Cirrhinus mrigala</name>
    <name type="common">Mrigala</name>
    <dbReference type="NCBI Taxonomy" id="683832"/>
    <lineage>
        <taxon>Eukaryota</taxon>
        <taxon>Metazoa</taxon>
        <taxon>Chordata</taxon>
        <taxon>Craniata</taxon>
        <taxon>Vertebrata</taxon>
        <taxon>Euteleostomi</taxon>
        <taxon>Actinopterygii</taxon>
        <taxon>Neopterygii</taxon>
        <taxon>Teleostei</taxon>
        <taxon>Ostariophysi</taxon>
        <taxon>Cypriniformes</taxon>
        <taxon>Cyprinidae</taxon>
        <taxon>Labeoninae</taxon>
        <taxon>Labeonini</taxon>
        <taxon>Cirrhinus</taxon>
    </lineage>
</organism>
<evidence type="ECO:0000256" key="1">
    <source>
        <dbReference type="ARBA" id="ARBA00007583"/>
    </source>
</evidence>
<dbReference type="Proteomes" id="UP001529510">
    <property type="component" value="Unassembled WGS sequence"/>
</dbReference>
<name>A0ABD0RDQ5_CIRMR</name>
<comment type="similarity">
    <text evidence="1">Belongs to the stealth family.</text>
</comment>
<evidence type="ECO:0000313" key="4">
    <source>
        <dbReference type="EMBL" id="KAL0195972.1"/>
    </source>
</evidence>
<gene>
    <name evidence="4" type="ORF">M9458_009544</name>
</gene>
<feature type="non-terminal residue" evidence="4">
    <location>
        <position position="1"/>
    </location>
</feature>
<keyword evidence="5" id="KW-1185">Reference proteome</keyword>
<evidence type="ECO:0000313" key="5">
    <source>
        <dbReference type="Proteomes" id="UP001529510"/>
    </source>
</evidence>
<dbReference type="InterPro" id="IPR021520">
    <property type="entry name" value="Stealth_CR2"/>
</dbReference>
<dbReference type="PANTHER" id="PTHR24045:SF0">
    <property type="entry name" value="N-ACETYLGLUCOSAMINE-1-PHOSPHOTRANSFERASE SUBUNITS ALPHA_BETA"/>
    <property type="match status" value="1"/>
</dbReference>
<dbReference type="EMBL" id="JAMKFB020000004">
    <property type="protein sequence ID" value="KAL0195972.1"/>
    <property type="molecule type" value="Genomic_DNA"/>
</dbReference>
<feature type="non-terminal residue" evidence="4">
    <location>
        <position position="114"/>
    </location>
</feature>
<evidence type="ECO:0000259" key="3">
    <source>
        <dbReference type="Pfam" id="PF11380"/>
    </source>
</evidence>